<accession>A0A6L5YMY7</accession>
<evidence type="ECO:0000313" key="2">
    <source>
        <dbReference type="Proteomes" id="UP000474024"/>
    </source>
</evidence>
<reference evidence="1 2" key="1">
    <citation type="submission" date="2019-08" db="EMBL/GenBank/DDBJ databases">
        <title>In-depth cultivation of the pig gut microbiome towards novel bacterial diversity and tailored functional studies.</title>
        <authorList>
            <person name="Wylensek D."/>
            <person name="Hitch T.C.A."/>
            <person name="Clavel T."/>
        </authorList>
    </citation>
    <scope>NUCLEOTIDE SEQUENCE [LARGE SCALE GENOMIC DNA]</scope>
    <source>
        <strain evidence="1 2">MUC/MUC-530-WT-4D</strain>
    </source>
</reference>
<proteinExistence type="predicted"/>
<keyword evidence="2" id="KW-1185">Reference proteome</keyword>
<evidence type="ECO:0000313" key="1">
    <source>
        <dbReference type="EMBL" id="MST73785.1"/>
    </source>
</evidence>
<organism evidence="1 2">
    <name type="scientific">Roseburia porci</name>
    <dbReference type="NCBI Taxonomy" id="2605790"/>
    <lineage>
        <taxon>Bacteria</taxon>
        <taxon>Bacillati</taxon>
        <taxon>Bacillota</taxon>
        <taxon>Clostridia</taxon>
        <taxon>Lachnospirales</taxon>
        <taxon>Lachnospiraceae</taxon>
        <taxon>Roseburia</taxon>
    </lineage>
</organism>
<dbReference type="EMBL" id="VUNI01000002">
    <property type="protein sequence ID" value="MST73785.1"/>
    <property type="molecule type" value="Genomic_DNA"/>
</dbReference>
<dbReference type="InterPro" id="IPR035895">
    <property type="entry name" value="HPr-like_sf"/>
</dbReference>
<comment type="caution">
    <text evidence="1">The sequence shown here is derived from an EMBL/GenBank/DDBJ whole genome shotgun (WGS) entry which is preliminary data.</text>
</comment>
<dbReference type="SUPFAM" id="SSF55594">
    <property type="entry name" value="HPr-like"/>
    <property type="match status" value="1"/>
</dbReference>
<gene>
    <name evidence="1" type="ORF">FYJ75_01890</name>
</gene>
<name>A0A6L5YMY7_9FIRM</name>
<sequence length="92" mass="10677">MPTGIYLIRSEKRKVRWVSMYIRLDSVEKVKEFVNNIQSCEGEIDLISGRYEVDGKSLLGVFSLDLTKPIEVRVQKDDMTGQLEQMLCRYST</sequence>
<dbReference type="Gene3D" id="3.30.1340.10">
    <property type="entry name" value="HPr-like"/>
    <property type="match status" value="1"/>
</dbReference>
<protein>
    <submittedName>
        <fullName evidence="1">HPr family phosphocarrier protein</fullName>
    </submittedName>
</protein>
<dbReference type="AlphaFoldDB" id="A0A6L5YMY7"/>
<dbReference type="Proteomes" id="UP000474024">
    <property type="component" value="Unassembled WGS sequence"/>
</dbReference>